<dbReference type="Pfam" id="PF14332">
    <property type="entry name" value="DUF4388"/>
    <property type="match status" value="1"/>
</dbReference>
<comment type="caution">
    <text evidence="2">The sequence shown here is derived from an EMBL/GenBank/DDBJ whole genome shotgun (WGS) entry which is preliminary data.</text>
</comment>
<feature type="domain" description="PatA-like N-terminal" evidence="1">
    <location>
        <begin position="4"/>
        <end position="128"/>
    </location>
</feature>
<dbReference type="PANTHER" id="PTHR36304">
    <property type="entry name" value="DOMAIN GTPASE-ACTIVATING PROTEIN, PUTATIVE-RELATED-RELATED"/>
    <property type="match status" value="1"/>
</dbReference>
<sequence>MGFSGNLKDFPFPDILQVIAREGKNGILLVEWRDLIVAYYIKKGNIIFARPVDKITRVYTERDFGQLIEKLRVKEETIPKILEKYLLQRLDEREGIFSLIFGFIKYRSNEKIPIPIEQIILEASRKLTPMEVKRKISDEMLTFVISQEGESKLKNLKLSPVESRVIKLIDGKKTVADIRKEMFPTPPIEVDKALYGLWSAGIIKRIRRGKRKKPEGLTLDILKKIIDKVKDL</sequence>
<proteinExistence type="predicted"/>
<protein>
    <submittedName>
        <fullName evidence="2">DUF4388 domain-containing protein</fullName>
    </submittedName>
</protein>
<reference evidence="2" key="1">
    <citation type="journal article" date="2020" name="ISME J.">
        <title>Gammaproteobacteria mediating utilization of methyl-, sulfur- and petroleum organic compounds in deep ocean hydrothermal plumes.</title>
        <authorList>
            <person name="Zhou Z."/>
            <person name="Liu Y."/>
            <person name="Pan J."/>
            <person name="Cron B.R."/>
            <person name="Toner B.M."/>
            <person name="Anantharaman K."/>
            <person name="Breier J.A."/>
            <person name="Dick G.J."/>
            <person name="Li M."/>
        </authorList>
    </citation>
    <scope>NUCLEOTIDE SEQUENCE</scope>
    <source>
        <strain evidence="2">SZUA-1501</strain>
    </source>
</reference>
<accession>A0A9D0YP80</accession>
<gene>
    <name evidence="2" type="ORF">EYH37_03350</name>
</gene>
<dbReference type="EMBL" id="DQVE01000035">
    <property type="protein sequence ID" value="HIP98388.1"/>
    <property type="molecule type" value="Genomic_DNA"/>
</dbReference>
<dbReference type="AlphaFoldDB" id="A0A9D0YP80"/>
<evidence type="ECO:0000259" key="1">
    <source>
        <dbReference type="Pfam" id="PF14332"/>
    </source>
</evidence>
<dbReference type="Proteomes" id="UP000606463">
    <property type="component" value="Unassembled WGS sequence"/>
</dbReference>
<dbReference type="InterPro" id="IPR025497">
    <property type="entry name" value="PatA-like_N"/>
</dbReference>
<dbReference type="PANTHER" id="PTHR36304:SF4">
    <property type="entry name" value="DUF4388 DOMAIN-CONTAINING PROTEIN"/>
    <property type="match status" value="1"/>
</dbReference>
<evidence type="ECO:0000313" key="3">
    <source>
        <dbReference type="Proteomes" id="UP000606463"/>
    </source>
</evidence>
<name>A0A9D0YP80_AQUAO</name>
<evidence type="ECO:0000313" key="2">
    <source>
        <dbReference type="EMBL" id="HIP98388.1"/>
    </source>
</evidence>
<organism evidence="2 3">
    <name type="scientific">Aquifex aeolicus</name>
    <dbReference type="NCBI Taxonomy" id="63363"/>
    <lineage>
        <taxon>Bacteria</taxon>
        <taxon>Pseudomonadati</taxon>
        <taxon>Aquificota</taxon>
        <taxon>Aquificia</taxon>
        <taxon>Aquificales</taxon>
        <taxon>Aquificaceae</taxon>
        <taxon>Aquifex</taxon>
    </lineage>
</organism>